<dbReference type="OrthoDB" id="9812123at2"/>
<comment type="similarity">
    <text evidence="3 14">Belongs to the pyruvate kinase family.</text>
</comment>
<gene>
    <name evidence="17" type="primary">pyk</name>
    <name evidence="17" type="ORF">EXM22_14550</name>
</gene>
<dbReference type="EC" id="2.7.1.40" evidence="4 13"/>
<dbReference type="NCBIfam" id="TIGR01064">
    <property type="entry name" value="pyruv_kin"/>
    <property type="match status" value="1"/>
</dbReference>
<dbReference type="NCBIfam" id="NF004491">
    <property type="entry name" value="PRK05826.1"/>
    <property type="match status" value="1"/>
</dbReference>
<evidence type="ECO:0000256" key="9">
    <source>
        <dbReference type="ARBA" id="ARBA00022840"/>
    </source>
</evidence>
<accession>A0A5C1QN84</accession>
<dbReference type="InterPro" id="IPR018209">
    <property type="entry name" value="Pyrv_Knase_AS"/>
</dbReference>
<dbReference type="RefSeq" id="WP_149487217.1">
    <property type="nucleotide sequence ID" value="NZ_CP036150.1"/>
</dbReference>
<keyword evidence="7" id="KW-0547">Nucleotide-binding</keyword>
<dbReference type="GO" id="GO:0004743">
    <property type="term" value="F:pyruvate kinase activity"/>
    <property type="evidence" value="ECO:0007669"/>
    <property type="project" value="UniProtKB-UniRule"/>
</dbReference>
<dbReference type="InterPro" id="IPR011037">
    <property type="entry name" value="Pyrv_Knase-like_insert_dom_sf"/>
</dbReference>
<dbReference type="UniPathway" id="UPA00109">
    <property type="reaction ID" value="UER00188"/>
</dbReference>
<dbReference type="GO" id="GO:0005524">
    <property type="term" value="F:ATP binding"/>
    <property type="evidence" value="ECO:0007669"/>
    <property type="project" value="UniProtKB-KW"/>
</dbReference>
<dbReference type="InterPro" id="IPR015806">
    <property type="entry name" value="Pyrv_Knase_insert_dom_sf"/>
</dbReference>
<reference evidence="17 18" key="1">
    <citation type="submission" date="2019-02" db="EMBL/GenBank/DDBJ databases">
        <title>Complete Genome Sequence and Methylome Analysis of free living Spirochaetas.</title>
        <authorList>
            <person name="Fomenkov A."/>
            <person name="Dubinina G."/>
            <person name="Leshcheva N."/>
            <person name="Mikheeva N."/>
            <person name="Grabovich M."/>
            <person name="Vincze T."/>
            <person name="Roberts R.J."/>
        </authorList>
    </citation>
    <scope>NUCLEOTIDE SEQUENCE [LARGE SCALE GENOMIC DNA]</scope>
    <source>
        <strain evidence="17 18">K2</strain>
    </source>
</reference>
<comment type="cofactor">
    <cofactor evidence="1">
        <name>K(+)</name>
        <dbReference type="ChEBI" id="CHEBI:29103"/>
    </cofactor>
</comment>
<evidence type="ECO:0000259" key="16">
    <source>
        <dbReference type="Pfam" id="PF02887"/>
    </source>
</evidence>
<keyword evidence="12 17" id="KW-0670">Pyruvate</keyword>
<dbReference type="Pfam" id="PF02887">
    <property type="entry name" value="PK_C"/>
    <property type="match status" value="1"/>
</dbReference>
<dbReference type="SUPFAM" id="SSF51621">
    <property type="entry name" value="Phosphoenolpyruvate/pyruvate domain"/>
    <property type="match status" value="1"/>
</dbReference>
<dbReference type="PROSITE" id="PS00110">
    <property type="entry name" value="PYRUVATE_KINASE"/>
    <property type="match status" value="1"/>
</dbReference>
<evidence type="ECO:0000256" key="7">
    <source>
        <dbReference type="ARBA" id="ARBA00022741"/>
    </source>
</evidence>
<evidence type="ECO:0000256" key="10">
    <source>
        <dbReference type="ARBA" id="ARBA00022842"/>
    </source>
</evidence>
<dbReference type="Proteomes" id="UP000324209">
    <property type="component" value="Chromosome"/>
</dbReference>
<keyword evidence="6" id="KW-0479">Metal-binding</keyword>
<dbReference type="InterPro" id="IPR040442">
    <property type="entry name" value="Pyrv_kinase-like_dom_sf"/>
</dbReference>
<dbReference type="GO" id="GO:0016301">
    <property type="term" value="F:kinase activity"/>
    <property type="evidence" value="ECO:0007669"/>
    <property type="project" value="UniProtKB-KW"/>
</dbReference>
<evidence type="ECO:0000256" key="2">
    <source>
        <dbReference type="ARBA" id="ARBA00004997"/>
    </source>
</evidence>
<sequence>MKSNRTKIVATIGKHNDLKFIKQLYKAGAGIFRLNTAHQTPDETEQIILRIREVSEKAAILIDTKGPEIRTVDIPATLEVKEGEEIFIVPKGTEMSEPHFSVSYNHFCESMNRGTEILIDDGDMSLIVIDMNDDRLRCIANNSGKIQNKKSVNVPDIPIALPSLSKKDEEYIHFAAKIAVDFIAHSFVRNKEDLIAVQKILDKYNSPIRLIAKIENTEGIENINEILDHCHGVMIARGDLGIELPAEEVPLVQKRIIRKCIKRSKISITATQMLHSMIQNPRPTRAEVSDVANAVMDGTDALMLSGETAYGNYALEAVKTMSNIASASEIQRKNKDRRKNQLKFNPVRLQMIASAEETSRKLGAKAIIVQTDTGRSACILSSFRGKTPILALSPNPTVVRQLAMSYGVSPFLLKSQKTLDEMVHESVKTVLDAGIIGNSDMVVLVGSSPNRGSVTNFIEVGEASHFLGGRE</sequence>
<dbReference type="Gene3D" id="3.20.20.60">
    <property type="entry name" value="Phosphoenolpyruvate-binding domains"/>
    <property type="match status" value="1"/>
</dbReference>
<dbReference type="InterPro" id="IPR015813">
    <property type="entry name" value="Pyrv/PenolPyrv_kinase-like_dom"/>
</dbReference>
<dbReference type="GO" id="GO:0000287">
    <property type="term" value="F:magnesium ion binding"/>
    <property type="evidence" value="ECO:0007669"/>
    <property type="project" value="UniProtKB-UniRule"/>
</dbReference>
<dbReference type="KEGG" id="ock:EXM22_14550"/>
<keyword evidence="18" id="KW-1185">Reference proteome</keyword>
<evidence type="ECO:0000256" key="8">
    <source>
        <dbReference type="ARBA" id="ARBA00022777"/>
    </source>
</evidence>
<evidence type="ECO:0000259" key="15">
    <source>
        <dbReference type="Pfam" id="PF00224"/>
    </source>
</evidence>
<dbReference type="InterPro" id="IPR001697">
    <property type="entry name" value="Pyr_Knase"/>
</dbReference>
<evidence type="ECO:0000256" key="14">
    <source>
        <dbReference type="RuleBase" id="RU000504"/>
    </source>
</evidence>
<evidence type="ECO:0000256" key="11">
    <source>
        <dbReference type="ARBA" id="ARBA00023152"/>
    </source>
</evidence>
<dbReference type="PRINTS" id="PR01050">
    <property type="entry name" value="PYRUVTKNASE"/>
</dbReference>
<evidence type="ECO:0000256" key="4">
    <source>
        <dbReference type="ARBA" id="ARBA00012142"/>
    </source>
</evidence>
<evidence type="ECO:0000313" key="18">
    <source>
        <dbReference type="Proteomes" id="UP000324209"/>
    </source>
</evidence>
<dbReference type="SUPFAM" id="SSF52935">
    <property type="entry name" value="PK C-terminal domain-like"/>
    <property type="match status" value="1"/>
</dbReference>
<keyword evidence="8 14" id="KW-0418">Kinase</keyword>
<dbReference type="AlphaFoldDB" id="A0A5C1QN84"/>
<organism evidence="17 18">
    <name type="scientific">Oceanispirochaeta crateris</name>
    <dbReference type="NCBI Taxonomy" id="2518645"/>
    <lineage>
        <taxon>Bacteria</taxon>
        <taxon>Pseudomonadati</taxon>
        <taxon>Spirochaetota</taxon>
        <taxon>Spirochaetia</taxon>
        <taxon>Spirochaetales</taxon>
        <taxon>Spirochaetaceae</taxon>
        <taxon>Oceanispirochaeta</taxon>
    </lineage>
</organism>
<evidence type="ECO:0000256" key="1">
    <source>
        <dbReference type="ARBA" id="ARBA00001958"/>
    </source>
</evidence>
<comment type="catalytic activity">
    <reaction evidence="14">
        <text>pyruvate + ATP = phosphoenolpyruvate + ADP + H(+)</text>
        <dbReference type="Rhea" id="RHEA:18157"/>
        <dbReference type="ChEBI" id="CHEBI:15361"/>
        <dbReference type="ChEBI" id="CHEBI:15378"/>
        <dbReference type="ChEBI" id="CHEBI:30616"/>
        <dbReference type="ChEBI" id="CHEBI:58702"/>
        <dbReference type="ChEBI" id="CHEBI:456216"/>
        <dbReference type="EC" id="2.7.1.40"/>
    </reaction>
</comment>
<keyword evidence="10 14" id="KW-0460">Magnesium</keyword>
<proteinExistence type="inferred from homology"/>
<evidence type="ECO:0000256" key="3">
    <source>
        <dbReference type="ARBA" id="ARBA00008663"/>
    </source>
</evidence>
<dbReference type="InterPro" id="IPR015793">
    <property type="entry name" value="Pyrv_Knase_brl"/>
</dbReference>
<comment type="pathway">
    <text evidence="2 14">Carbohydrate degradation; glycolysis; pyruvate from D-glyceraldehyde 3-phosphate: step 5/5.</text>
</comment>
<keyword evidence="11 14" id="KW-0324">Glycolysis</keyword>
<evidence type="ECO:0000313" key="17">
    <source>
        <dbReference type="EMBL" id="QEN09141.1"/>
    </source>
</evidence>
<dbReference type="NCBIfam" id="NF004978">
    <property type="entry name" value="PRK06354.1"/>
    <property type="match status" value="1"/>
</dbReference>
<feature type="domain" description="Pyruvate kinase barrel" evidence="15">
    <location>
        <begin position="4"/>
        <end position="318"/>
    </location>
</feature>
<protein>
    <recommendedName>
        <fullName evidence="4 13">Pyruvate kinase</fullName>
        <ecNumber evidence="4 13">2.7.1.40</ecNumber>
    </recommendedName>
</protein>
<dbReference type="Gene3D" id="3.40.1380.20">
    <property type="entry name" value="Pyruvate kinase, C-terminal domain"/>
    <property type="match status" value="1"/>
</dbReference>
<keyword evidence="9" id="KW-0067">ATP-binding</keyword>
<dbReference type="SUPFAM" id="SSF50800">
    <property type="entry name" value="PK beta-barrel domain-like"/>
    <property type="match status" value="1"/>
</dbReference>
<evidence type="ECO:0000256" key="12">
    <source>
        <dbReference type="ARBA" id="ARBA00023317"/>
    </source>
</evidence>
<dbReference type="Pfam" id="PF00224">
    <property type="entry name" value="PK"/>
    <property type="match status" value="1"/>
</dbReference>
<dbReference type="EMBL" id="CP036150">
    <property type="protein sequence ID" value="QEN09141.1"/>
    <property type="molecule type" value="Genomic_DNA"/>
</dbReference>
<keyword evidence="5 14" id="KW-0808">Transferase</keyword>
<dbReference type="InterPro" id="IPR015795">
    <property type="entry name" value="Pyrv_Knase_C"/>
</dbReference>
<name>A0A5C1QN84_9SPIO</name>
<dbReference type="PANTHER" id="PTHR11817">
    <property type="entry name" value="PYRUVATE KINASE"/>
    <property type="match status" value="1"/>
</dbReference>
<evidence type="ECO:0000256" key="5">
    <source>
        <dbReference type="ARBA" id="ARBA00022679"/>
    </source>
</evidence>
<dbReference type="Gene3D" id="2.40.33.10">
    <property type="entry name" value="PK beta-barrel domain-like"/>
    <property type="match status" value="1"/>
</dbReference>
<dbReference type="GO" id="GO:0030955">
    <property type="term" value="F:potassium ion binding"/>
    <property type="evidence" value="ECO:0007669"/>
    <property type="project" value="UniProtKB-UniRule"/>
</dbReference>
<dbReference type="InterPro" id="IPR036918">
    <property type="entry name" value="Pyrv_Knase_C_sf"/>
</dbReference>
<feature type="domain" description="Pyruvate kinase C-terminal" evidence="16">
    <location>
        <begin position="352"/>
        <end position="460"/>
    </location>
</feature>
<evidence type="ECO:0000256" key="13">
    <source>
        <dbReference type="NCBIfam" id="TIGR01064"/>
    </source>
</evidence>
<evidence type="ECO:0000256" key="6">
    <source>
        <dbReference type="ARBA" id="ARBA00022723"/>
    </source>
</evidence>